<evidence type="ECO:0000313" key="2">
    <source>
        <dbReference type="Proteomes" id="UP001186974"/>
    </source>
</evidence>
<comment type="caution">
    <text evidence="1">The sequence shown here is derived from an EMBL/GenBank/DDBJ whole genome shotgun (WGS) entry which is preliminary data.</text>
</comment>
<protein>
    <submittedName>
        <fullName evidence="1">Uncharacterized protein</fullName>
    </submittedName>
</protein>
<reference evidence="1" key="1">
    <citation type="submission" date="2024-09" db="EMBL/GenBank/DDBJ databases">
        <title>Black Yeasts Isolated from many extreme environments.</title>
        <authorList>
            <person name="Coleine C."/>
            <person name="Stajich J.E."/>
            <person name="Selbmann L."/>
        </authorList>
    </citation>
    <scope>NUCLEOTIDE SEQUENCE</scope>
    <source>
        <strain evidence="1">CCFEE 5737</strain>
    </source>
</reference>
<dbReference type="Proteomes" id="UP001186974">
    <property type="component" value="Unassembled WGS sequence"/>
</dbReference>
<accession>A0ACC3DSJ6</accession>
<evidence type="ECO:0000313" key="1">
    <source>
        <dbReference type="EMBL" id="KAK3079677.1"/>
    </source>
</evidence>
<dbReference type="EMBL" id="JAWDJW010000983">
    <property type="protein sequence ID" value="KAK3079677.1"/>
    <property type="molecule type" value="Genomic_DNA"/>
</dbReference>
<proteinExistence type="predicted"/>
<sequence>MKESEESQVDNAVDMNDSTSRGVDIVRMGSVVLRKGRGLWAASARDDEEGLTSVKQPPINVPPEDHAKPTNPTSALDSLPTQLESPPFGNDFVPMPPREYVDSDKVRPAPHSTLAASIPNEADFVDINNITNESTRPTNQQLLTSKPVAPRNTKPTSSTANLRAVRCQPAALQPSTSDFSMASSPKASHHFTTSAPTKAKTTARKSNVKSKDKKPSEPATKKPCGWPRKHPQVEAVPIASPKRFKTKLSDKPLSPKRPPSPPSRQTKAAAEEWQSIDEIQDLEPDVTPSPPKRYFSPSKHRSNPNLQLA</sequence>
<keyword evidence="2" id="KW-1185">Reference proteome</keyword>
<name>A0ACC3DSJ6_9PEZI</name>
<gene>
    <name evidence="1" type="ORF">LTS18_004156</name>
</gene>
<organism evidence="1 2">
    <name type="scientific">Coniosporium uncinatum</name>
    <dbReference type="NCBI Taxonomy" id="93489"/>
    <lineage>
        <taxon>Eukaryota</taxon>
        <taxon>Fungi</taxon>
        <taxon>Dikarya</taxon>
        <taxon>Ascomycota</taxon>
        <taxon>Pezizomycotina</taxon>
        <taxon>Dothideomycetes</taxon>
        <taxon>Dothideomycetes incertae sedis</taxon>
        <taxon>Coniosporium</taxon>
    </lineage>
</organism>